<reference evidence="1" key="2">
    <citation type="submission" date="2022-06" db="UniProtKB">
        <authorList>
            <consortium name="EnsemblMetazoa"/>
        </authorList>
    </citation>
    <scope>IDENTIFICATION</scope>
    <source>
        <strain evidence="1">PS312</strain>
    </source>
</reference>
<sequence length="418" mass="46404">MLPYLLILLSISSYASASCGSSAPSGGDYAILTVGSDRGLTTLVNDTKVAVGLVLNSPKTDCDASCLYTFEFYGAPHNQSTLIVRKELSELIPVGYIRLTNRPTVYCARSNGQCGATAPIWRHYFLNGTGIYHSYALNESSVDGFTRESSPLCFAWHTQTNGLFTSTVRSTMTSSTVPSTTRTTNSTISSTPSTTQTTRTSTVSSTITPSTTRSSTVSSTPTPSTIQTTRTSTVSSTQTPPSTPTTRTSTRRSTLTPSALNQIFVRMVETVLGNDPNWRDNVKKESDSFVMFSFIFLILVPVLVDADCYNSKVRLICGTEDYVGPLVINLYDDNFFLFGGDKKILARDYQVQKGKLIQIRDARDDCWFYEPYIIFTSYCKKSEGMNVFKEWVDYFRRKFFTTKDRDKKRKRSIAGFIG</sequence>
<proteinExistence type="predicted"/>
<evidence type="ECO:0000313" key="2">
    <source>
        <dbReference type="Proteomes" id="UP000005239"/>
    </source>
</evidence>
<dbReference type="EnsemblMetazoa" id="PPA09573.1">
    <property type="protein sequence ID" value="PPA09573.1"/>
    <property type="gene ID" value="WBGene00099127"/>
</dbReference>
<organism evidence="1 2">
    <name type="scientific">Pristionchus pacificus</name>
    <name type="common">Parasitic nematode worm</name>
    <dbReference type="NCBI Taxonomy" id="54126"/>
    <lineage>
        <taxon>Eukaryota</taxon>
        <taxon>Metazoa</taxon>
        <taxon>Ecdysozoa</taxon>
        <taxon>Nematoda</taxon>
        <taxon>Chromadorea</taxon>
        <taxon>Rhabditida</taxon>
        <taxon>Rhabditina</taxon>
        <taxon>Diplogasteromorpha</taxon>
        <taxon>Diplogasteroidea</taxon>
        <taxon>Neodiplogasteridae</taxon>
        <taxon>Pristionchus</taxon>
    </lineage>
</organism>
<evidence type="ECO:0000313" key="1">
    <source>
        <dbReference type="EnsemblMetazoa" id="PPA09573.1"/>
    </source>
</evidence>
<protein>
    <submittedName>
        <fullName evidence="1">Uncharacterized protein</fullName>
    </submittedName>
</protein>
<name>A0A2A6CU81_PRIPA</name>
<accession>A0A8R1YC81</accession>
<dbReference type="Proteomes" id="UP000005239">
    <property type="component" value="Unassembled WGS sequence"/>
</dbReference>
<accession>A0A2A6CU81</accession>
<gene>
    <name evidence="1" type="primary">WBGene00099127</name>
</gene>
<dbReference type="OrthoDB" id="5838127at2759"/>
<keyword evidence="2" id="KW-1185">Reference proteome</keyword>
<reference evidence="2" key="1">
    <citation type="journal article" date="2008" name="Nat. Genet.">
        <title>The Pristionchus pacificus genome provides a unique perspective on nematode lifestyle and parasitism.</title>
        <authorList>
            <person name="Dieterich C."/>
            <person name="Clifton S.W."/>
            <person name="Schuster L.N."/>
            <person name="Chinwalla A."/>
            <person name="Delehaunty K."/>
            <person name="Dinkelacker I."/>
            <person name="Fulton L."/>
            <person name="Fulton R."/>
            <person name="Godfrey J."/>
            <person name="Minx P."/>
            <person name="Mitreva M."/>
            <person name="Roeseler W."/>
            <person name="Tian H."/>
            <person name="Witte H."/>
            <person name="Yang S.P."/>
            <person name="Wilson R.K."/>
            <person name="Sommer R.J."/>
        </authorList>
    </citation>
    <scope>NUCLEOTIDE SEQUENCE [LARGE SCALE GENOMIC DNA]</scope>
    <source>
        <strain evidence="2">PS312</strain>
    </source>
</reference>
<dbReference type="AlphaFoldDB" id="A0A2A6CU81"/>